<keyword evidence="6" id="KW-1133">Transmembrane helix</keyword>
<comment type="subcellular location">
    <subcellularLocation>
        <location evidence="1">Membrane</location>
        <topology evidence="1">Single-pass membrane protein</topology>
    </subcellularLocation>
</comment>
<accession>A0AAV6YCS1</accession>
<dbReference type="PANTHER" id="PTHR31448:SF55">
    <property type="entry name" value="MYOSIN-BINDING PROTEIN 3-LIKE ISOFORM X1"/>
    <property type="match status" value="1"/>
</dbReference>
<evidence type="ECO:0000256" key="4">
    <source>
        <dbReference type="ARBA" id="ARBA00022692"/>
    </source>
</evidence>
<dbReference type="GO" id="GO:0080115">
    <property type="term" value="F:myosin XI tail binding"/>
    <property type="evidence" value="ECO:0007669"/>
    <property type="project" value="UniProtKB-ARBA"/>
</dbReference>
<dbReference type="Pfam" id="PF00280">
    <property type="entry name" value="potato_inhibit"/>
    <property type="match status" value="1"/>
</dbReference>
<evidence type="ECO:0000256" key="1">
    <source>
        <dbReference type="ARBA" id="ARBA00004167"/>
    </source>
</evidence>
<proteinExistence type="inferred from homology"/>
<dbReference type="InterPro" id="IPR000864">
    <property type="entry name" value="Prot_inh_pot1"/>
</dbReference>
<dbReference type="Pfam" id="PF04576">
    <property type="entry name" value="Zein-binding"/>
    <property type="match status" value="1"/>
</dbReference>
<feature type="coiled-coil region" evidence="8">
    <location>
        <begin position="240"/>
        <end position="277"/>
    </location>
</feature>
<dbReference type="InterPro" id="IPR039306">
    <property type="entry name" value="MYOB"/>
</dbReference>
<comment type="caution">
    <text evidence="10">The sequence shown here is derived from an EMBL/GenBank/DDBJ whole genome shotgun (WGS) entry which is preliminary data.</text>
</comment>
<dbReference type="GO" id="GO:0016020">
    <property type="term" value="C:membrane"/>
    <property type="evidence" value="ECO:0007669"/>
    <property type="project" value="UniProtKB-SubCell"/>
</dbReference>
<dbReference type="InterPro" id="IPR036354">
    <property type="entry name" value="Prot_inh_pot1_sf"/>
</dbReference>
<keyword evidence="4" id="KW-0812">Transmembrane</keyword>
<keyword evidence="5" id="KW-0722">Serine protease inhibitor</keyword>
<dbReference type="Proteomes" id="UP000826271">
    <property type="component" value="Unassembled WGS sequence"/>
</dbReference>
<comment type="similarity">
    <text evidence="2">Belongs to the protease inhibitor I13 (potato type I serine protease inhibitor) family.</text>
</comment>
<dbReference type="EMBL" id="WHWC01000002">
    <property type="protein sequence ID" value="KAG8389245.1"/>
    <property type="molecule type" value="Genomic_DNA"/>
</dbReference>
<evidence type="ECO:0000313" key="11">
    <source>
        <dbReference type="Proteomes" id="UP000826271"/>
    </source>
</evidence>
<sequence>MLILSLGAFVEKGMKQIDLERCLMTELIALDDRLQPPQMSALSVLSDLLSLYNVLSLPNTVTVPNKINFAGNIGEKGVSCLTKHVGGASPDGAHSLESNYTNQTDISEVGFCLRMPNTKNREKMKILVLRFFQILLQLKTTTLAIHESFDTISDVEGENIIDTLKRQVENNDSSYESVDTVSDVEGENNDTLKRQVEHDKRCLNSLYKELEEERNASAIAANQAMAMIHMEALQYLRMMEEQAQHDMEALERANDLLTERERELQDVEDELEFYRNYFIEKSEGHMHKEILTLENHVAALGTPKSAKISKLTGNCKPVNDTGKTSWPELLRVPEEVAVSVIARENPKVNVMTVKEGMMVTLDFRCDRV</sequence>
<organism evidence="10 11">
    <name type="scientific">Buddleja alternifolia</name>
    <dbReference type="NCBI Taxonomy" id="168488"/>
    <lineage>
        <taxon>Eukaryota</taxon>
        <taxon>Viridiplantae</taxon>
        <taxon>Streptophyta</taxon>
        <taxon>Embryophyta</taxon>
        <taxon>Tracheophyta</taxon>
        <taxon>Spermatophyta</taxon>
        <taxon>Magnoliopsida</taxon>
        <taxon>eudicotyledons</taxon>
        <taxon>Gunneridae</taxon>
        <taxon>Pentapetalae</taxon>
        <taxon>asterids</taxon>
        <taxon>lamiids</taxon>
        <taxon>Lamiales</taxon>
        <taxon>Scrophulariaceae</taxon>
        <taxon>Buddlejeae</taxon>
        <taxon>Buddleja</taxon>
    </lineage>
</organism>
<keyword evidence="7" id="KW-0472">Membrane</keyword>
<evidence type="ECO:0000256" key="7">
    <source>
        <dbReference type="ARBA" id="ARBA00023136"/>
    </source>
</evidence>
<evidence type="ECO:0000256" key="8">
    <source>
        <dbReference type="SAM" id="Coils"/>
    </source>
</evidence>
<dbReference type="GO" id="GO:0009611">
    <property type="term" value="P:response to wounding"/>
    <property type="evidence" value="ECO:0007669"/>
    <property type="project" value="InterPro"/>
</dbReference>
<dbReference type="PROSITE" id="PS51775">
    <property type="entry name" value="GTD_BINDING"/>
    <property type="match status" value="1"/>
</dbReference>
<dbReference type="Gene3D" id="3.30.10.10">
    <property type="entry name" value="Trypsin Inhibitor V, subunit A"/>
    <property type="match status" value="1"/>
</dbReference>
<feature type="domain" description="GTD-binding" evidence="9">
    <location>
        <begin position="187"/>
        <end position="275"/>
    </location>
</feature>
<name>A0AAV6YCS1_9LAMI</name>
<dbReference type="PRINTS" id="PR00292">
    <property type="entry name" value="POTATOINHBTR"/>
</dbReference>
<reference evidence="10" key="1">
    <citation type="submission" date="2019-10" db="EMBL/GenBank/DDBJ databases">
        <authorList>
            <person name="Zhang R."/>
            <person name="Pan Y."/>
            <person name="Wang J."/>
            <person name="Ma R."/>
            <person name="Yu S."/>
        </authorList>
    </citation>
    <scope>NUCLEOTIDE SEQUENCE</scope>
    <source>
        <strain evidence="10">LA-IB0</strain>
        <tissue evidence="10">Leaf</tissue>
    </source>
</reference>
<keyword evidence="8" id="KW-0175">Coiled coil</keyword>
<keyword evidence="11" id="KW-1185">Reference proteome</keyword>
<gene>
    <name evidence="10" type="ORF">BUALT_Bualt02G0208800</name>
</gene>
<evidence type="ECO:0000256" key="6">
    <source>
        <dbReference type="ARBA" id="ARBA00022989"/>
    </source>
</evidence>
<keyword evidence="3" id="KW-0646">Protease inhibitor</keyword>
<dbReference type="AlphaFoldDB" id="A0AAV6YCS1"/>
<dbReference type="GO" id="GO:0004867">
    <property type="term" value="F:serine-type endopeptidase inhibitor activity"/>
    <property type="evidence" value="ECO:0007669"/>
    <property type="project" value="UniProtKB-KW"/>
</dbReference>
<dbReference type="PANTHER" id="PTHR31448">
    <property type="entry name" value="MYOSIN-BINDING PROTEIN 2"/>
    <property type="match status" value="1"/>
</dbReference>
<protein>
    <recommendedName>
        <fullName evidence="9">GTD-binding domain-containing protein</fullName>
    </recommendedName>
</protein>
<evidence type="ECO:0000313" key="10">
    <source>
        <dbReference type="EMBL" id="KAG8389245.1"/>
    </source>
</evidence>
<evidence type="ECO:0000259" key="9">
    <source>
        <dbReference type="PROSITE" id="PS51775"/>
    </source>
</evidence>
<evidence type="ECO:0000256" key="3">
    <source>
        <dbReference type="ARBA" id="ARBA00022690"/>
    </source>
</evidence>
<evidence type="ECO:0000256" key="2">
    <source>
        <dbReference type="ARBA" id="ARBA00008210"/>
    </source>
</evidence>
<dbReference type="InterPro" id="IPR007656">
    <property type="entry name" value="GTD-bd"/>
</dbReference>
<evidence type="ECO:0000256" key="5">
    <source>
        <dbReference type="ARBA" id="ARBA00022900"/>
    </source>
</evidence>
<dbReference type="SUPFAM" id="SSF54654">
    <property type="entry name" value="CI-2 family of serine protease inhibitors"/>
    <property type="match status" value="1"/>
</dbReference>